<evidence type="ECO:0000313" key="3">
    <source>
        <dbReference type="Proteomes" id="UP000886744"/>
    </source>
</evidence>
<evidence type="ECO:0000256" key="1">
    <source>
        <dbReference type="SAM" id="SignalP"/>
    </source>
</evidence>
<dbReference type="Gene3D" id="3.40.50.11970">
    <property type="match status" value="1"/>
</dbReference>
<dbReference type="Proteomes" id="UP000886744">
    <property type="component" value="Unassembled WGS sequence"/>
</dbReference>
<feature type="chain" id="PRO_5039719260" description="Clostripain" evidence="1">
    <location>
        <begin position="27"/>
        <end position="407"/>
    </location>
</feature>
<protein>
    <recommendedName>
        <fullName evidence="4">Clostripain</fullName>
    </recommendedName>
</protein>
<dbReference type="PROSITE" id="PS51257">
    <property type="entry name" value="PROKAR_LIPOPROTEIN"/>
    <property type="match status" value="1"/>
</dbReference>
<sequence length="407" mass="45226">MKKIKVTMRYALLSATAVLLALSAVSCLDNQGGNDMRIGRTVLIYIAADNDLEPFARQNLEDIKNGGLPQYFDEGSGDVLLVYADICGETPKLMRLSSGRPGEVYEEVLMEYDQEQDSMSDSVMNAVLSYADALFPSDYRGLVLWSHGTGWLPEGFYSNPVEDSDGGIVPMQLAEDPFAAYVKSFGSDGSSEMDIRDLAEALPVHYSYILFDACLMGGVEVAYELREKCDYLVASAAEVLAAGFPYEEILEDMLDGSLSALKSMCDKYYEYYSEDGATVAVVDTKALDGLATACREVLDNGGRDSIQLLDMDSLQGYYRLNKHWFYDLEDFVTSISPDEERTESFRQALDAAVVYKKATDAFVLRGYVQFDIKTFSGLSTYVPNPENSVLDKYYRTLAWNKAVTMVE</sequence>
<dbReference type="EMBL" id="DVHI01000032">
    <property type="protein sequence ID" value="HIR62398.1"/>
    <property type="molecule type" value="Genomic_DNA"/>
</dbReference>
<dbReference type="PANTHER" id="PTHR37835">
    <property type="entry name" value="ALPHA-CLOSTRIPAIN"/>
    <property type="match status" value="1"/>
</dbReference>
<comment type="caution">
    <text evidence="2">The sequence shown here is derived from an EMBL/GenBank/DDBJ whole genome shotgun (WGS) entry which is preliminary data.</text>
</comment>
<reference evidence="2" key="1">
    <citation type="submission" date="2020-10" db="EMBL/GenBank/DDBJ databases">
        <authorList>
            <person name="Gilroy R."/>
        </authorList>
    </citation>
    <scope>NUCLEOTIDE SEQUENCE</scope>
    <source>
        <strain evidence="2">ChiHjej13B12-12457</strain>
    </source>
</reference>
<proteinExistence type="predicted"/>
<dbReference type="PANTHER" id="PTHR37835:SF1">
    <property type="entry name" value="ALPHA-CLOSTRIPAIN"/>
    <property type="match status" value="1"/>
</dbReference>
<dbReference type="Pfam" id="PF03415">
    <property type="entry name" value="Peptidase_C11"/>
    <property type="match status" value="2"/>
</dbReference>
<dbReference type="InterPro" id="IPR005077">
    <property type="entry name" value="Peptidase_C11"/>
</dbReference>
<evidence type="ECO:0008006" key="4">
    <source>
        <dbReference type="Google" id="ProtNLM"/>
    </source>
</evidence>
<organism evidence="2 3">
    <name type="scientific">Candidatus Coprenecus avistercoris</name>
    <dbReference type="NCBI Taxonomy" id="2840730"/>
    <lineage>
        <taxon>Bacteria</taxon>
        <taxon>Pseudomonadati</taxon>
        <taxon>Bacteroidota</taxon>
        <taxon>Bacteroidia</taxon>
        <taxon>Bacteroidales</taxon>
        <taxon>Rikenellaceae</taxon>
        <taxon>Rikenellaceae incertae sedis</taxon>
        <taxon>Candidatus Coprenecus</taxon>
    </lineage>
</organism>
<dbReference type="AlphaFoldDB" id="A0A9D1E0M2"/>
<keyword evidence="1" id="KW-0732">Signal</keyword>
<gene>
    <name evidence="2" type="ORF">IAC94_02590</name>
</gene>
<evidence type="ECO:0000313" key="2">
    <source>
        <dbReference type="EMBL" id="HIR62398.1"/>
    </source>
</evidence>
<accession>A0A9D1E0M2</accession>
<name>A0A9D1E0M2_9BACT</name>
<reference evidence="2" key="2">
    <citation type="journal article" date="2021" name="PeerJ">
        <title>Extensive microbial diversity within the chicken gut microbiome revealed by metagenomics and culture.</title>
        <authorList>
            <person name="Gilroy R."/>
            <person name="Ravi A."/>
            <person name="Getino M."/>
            <person name="Pursley I."/>
            <person name="Horton D.L."/>
            <person name="Alikhan N.F."/>
            <person name="Baker D."/>
            <person name="Gharbi K."/>
            <person name="Hall N."/>
            <person name="Watson M."/>
            <person name="Adriaenssens E.M."/>
            <person name="Foster-Nyarko E."/>
            <person name="Jarju S."/>
            <person name="Secka A."/>
            <person name="Antonio M."/>
            <person name="Oren A."/>
            <person name="Chaudhuri R.R."/>
            <person name="La Ragione R."/>
            <person name="Hildebrand F."/>
            <person name="Pallen M.J."/>
        </authorList>
    </citation>
    <scope>NUCLEOTIDE SEQUENCE</scope>
    <source>
        <strain evidence="2">ChiHjej13B12-12457</strain>
    </source>
</reference>
<feature type="signal peptide" evidence="1">
    <location>
        <begin position="1"/>
        <end position="26"/>
    </location>
</feature>